<comment type="caution">
    <text evidence="8">The sequence shown here is derived from an EMBL/GenBank/DDBJ whole genome shotgun (WGS) entry which is preliminary data.</text>
</comment>
<dbReference type="EMBL" id="RFFG01000032">
    <property type="protein sequence ID" value="RMI42600.1"/>
    <property type="molecule type" value="Genomic_DNA"/>
</dbReference>
<evidence type="ECO:0000313" key="8">
    <source>
        <dbReference type="EMBL" id="RMI42600.1"/>
    </source>
</evidence>
<gene>
    <name evidence="8" type="ORF">EBO15_19085</name>
</gene>
<feature type="transmembrane region" description="Helical" evidence="6">
    <location>
        <begin position="207"/>
        <end position="228"/>
    </location>
</feature>
<evidence type="ECO:0000256" key="3">
    <source>
        <dbReference type="ARBA" id="ARBA00022989"/>
    </source>
</evidence>
<feature type="region of interest" description="Disordered" evidence="5">
    <location>
        <begin position="1"/>
        <end position="27"/>
    </location>
</feature>
<dbReference type="PANTHER" id="PTHR43229:SF2">
    <property type="entry name" value="NODULATION PROTEIN J"/>
    <property type="match status" value="1"/>
</dbReference>
<keyword evidence="2 6" id="KW-0812">Transmembrane</keyword>
<evidence type="ECO:0000313" key="9">
    <source>
        <dbReference type="Proteomes" id="UP000282674"/>
    </source>
</evidence>
<comment type="subcellular location">
    <subcellularLocation>
        <location evidence="1">Membrane</location>
        <topology evidence="1">Multi-pass membrane protein</topology>
    </subcellularLocation>
</comment>
<reference evidence="8 9" key="1">
    <citation type="submission" date="2018-10" db="EMBL/GenBank/DDBJ databases">
        <title>Isolation from soil.</title>
        <authorList>
            <person name="Hu J."/>
        </authorList>
    </citation>
    <scope>NUCLEOTIDE SEQUENCE [LARGE SCALE GENOMIC DNA]</scope>
    <source>
        <strain evidence="8 9">NEAU-Ht49</strain>
    </source>
</reference>
<feature type="domain" description="ABC-2 type transporter transmembrane" evidence="7">
    <location>
        <begin position="54"/>
        <end position="254"/>
    </location>
</feature>
<sequence>MGGRAEPRAARPARRQRVPGGRLPQHGGSGIVIGTRAFPVHLDRVLLTRVARLEARLLWRNRTALFVAAGMPLLFVGMLVPMHGKRIQGVDAALLQGTGHLALFLLFAVFMNLATVFTTRREDGTLKRMRGTALGDAEILGGSVLTATVLYMAQVAVLAVVLVAAFGGRAPADPVLTLAGIAGGVVVFALLASVVSGITPTTELTQLTVLPVMFACMAGAGVMFPLGVLPEVVQQSLRALPLTPVVEIVRTGYFGRDFTAHGVPPAVGVGGGWVACLPSFAILAAWAAVARRLAARAFRWDPRRS</sequence>
<name>A0A3M2M0G1_9ACTN</name>
<dbReference type="Pfam" id="PF01061">
    <property type="entry name" value="ABC2_membrane"/>
    <property type="match status" value="1"/>
</dbReference>
<dbReference type="InterPro" id="IPR051784">
    <property type="entry name" value="Nod_factor_ABC_transporter"/>
</dbReference>
<keyword evidence="3 6" id="KW-1133">Transmembrane helix</keyword>
<feature type="transmembrane region" description="Helical" evidence="6">
    <location>
        <begin position="63"/>
        <end position="80"/>
    </location>
</feature>
<evidence type="ECO:0000256" key="5">
    <source>
        <dbReference type="SAM" id="MobiDB-lite"/>
    </source>
</evidence>
<dbReference type="GO" id="GO:0140359">
    <property type="term" value="F:ABC-type transporter activity"/>
    <property type="evidence" value="ECO:0007669"/>
    <property type="project" value="InterPro"/>
</dbReference>
<evidence type="ECO:0000256" key="1">
    <source>
        <dbReference type="ARBA" id="ARBA00004141"/>
    </source>
</evidence>
<feature type="transmembrane region" description="Helical" evidence="6">
    <location>
        <begin position="139"/>
        <end position="163"/>
    </location>
</feature>
<dbReference type="GO" id="GO:0016020">
    <property type="term" value="C:membrane"/>
    <property type="evidence" value="ECO:0007669"/>
    <property type="project" value="UniProtKB-SubCell"/>
</dbReference>
<dbReference type="AlphaFoldDB" id="A0A3M2M0G1"/>
<evidence type="ECO:0000256" key="6">
    <source>
        <dbReference type="SAM" id="Phobius"/>
    </source>
</evidence>
<evidence type="ECO:0000256" key="2">
    <source>
        <dbReference type="ARBA" id="ARBA00022692"/>
    </source>
</evidence>
<accession>A0A3M2M0G1</accession>
<proteinExistence type="predicted"/>
<keyword evidence="9" id="KW-1185">Reference proteome</keyword>
<dbReference type="InterPro" id="IPR013525">
    <property type="entry name" value="ABC2_TM"/>
</dbReference>
<protein>
    <submittedName>
        <fullName evidence="8">ABC transporter permease</fullName>
    </submittedName>
</protein>
<organism evidence="8 9">
    <name type="scientific">Actinomadura harenae</name>
    <dbReference type="NCBI Taxonomy" id="2483351"/>
    <lineage>
        <taxon>Bacteria</taxon>
        <taxon>Bacillati</taxon>
        <taxon>Actinomycetota</taxon>
        <taxon>Actinomycetes</taxon>
        <taxon>Streptosporangiales</taxon>
        <taxon>Thermomonosporaceae</taxon>
        <taxon>Actinomadura</taxon>
    </lineage>
</organism>
<evidence type="ECO:0000256" key="4">
    <source>
        <dbReference type="ARBA" id="ARBA00023136"/>
    </source>
</evidence>
<feature type="transmembrane region" description="Helical" evidence="6">
    <location>
        <begin position="100"/>
        <end position="118"/>
    </location>
</feature>
<dbReference type="PANTHER" id="PTHR43229">
    <property type="entry name" value="NODULATION PROTEIN J"/>
    <property type="match status" value="1"/>
</dbReference>
<keyword evidence="4 6" id="KW-0472">Membrane</keyword>
<evidence type="ECO:0000259" key="7">
    <source>
        <dbReference type="Pfam" id="PF01061"/>
    </source>
</evidence>
<dbReference type="Proteomes" id="UP000282674">
    <property type="component" value="Unassembled WGS sequence"/>
</dbReference>
<feature type="transmembrane region" description="Helical" evidence="6">
    <location>
        <begin position="266"/>
        <end position="289"/>
    </location>
</feature>
<feature type="transmembrane region" description="Helical" evidence="6">
    <location>
        <begin position="175"/>
        <end position="195"/>
    </location>
</feature>